<evidence type="ECO:0000313" key="1">
    <source>
        <dbReference type="EMBL" id="JAH86436.1"/>
    </source>
</evidence>
<dbReference type="AlphaFoldDB" id="A0A0E9W813"/>
<sequence length="62" mass="6891">MIAVLPILPKQIQMTCCHQFGRSTILCVGGVIQCFLPFTCELTHLQNQSGLTKNSEKQVKQS</sequence>
<organism evidence="1">
    <name type="scientific">Anguilla anguilla</name>
    <name type="common">European freshwater eel</name>
    <name type="synonym">Muraena anguilla</name>
    <dbReference type="NCBI Taxonomy" id="7936"/>
    <lineage>
        <taxon>Eukaryota</taxon>
        <taxon>Metazoa</taxon>
        <taxon>Chordata</taxon>
        <taxon>Craniata</taxon>
        <taxon>Vertebrata</taxon>
        <taxon>Euteleostomi</taxon>
        <taxon>Actinopterygii</taxon>
        <taxon>Neopterygii</taxon>
        <taxon>Teleostei</taxon>
        <taxon>Anguilliformes</taxon>
        <taxon>Anguillidae</taxon>
        <taxon>Anguilla</taxon>
    </lineage>
</organism>
<dbReference type="EMBL" id="GBXM01022141">
    <property type="protein sequence ID" value="JAH86436.1"/>
    <property type="molecule type" value="Transcribed_RNA"/>
</dbReference>
<name>A0A0E9W813_ANGAN</name>
<proteinExistence type="predicted"/>
<reference evidence="1" key="1">
    <citation type="submission" date="2014-11" db="EMBL/GenBank/DDBJ databases">
        <authorList>
            <person name="Amaro Gonzalez C."/>
        </authorList>
    </citation>
    <scope>NUCLEOTIDE SEQUENCE</scope>
</reference>
<protein>
    <submittedName>
        <fullName evidence="1">Uncharacterized protein</fullName>
    </submittedName>
</protein>
<accession>A0A0E9W813</accession>
<reference evidence="1" key="2">
    <citation type="journal article" date="2015" name="Fish Shellfish Immunol.">
        <title>Early steps in the European eel (Anguilla anguilla)-Vibrio vulnificus interaction in the gills: Role of the RtxA13 toxin.</title>
        <authorList>
            <person name="Callol A."/>
            <person name="Pajuelo D."/>
            <person name="Ebbesson L."/>
            <person name="Teles M."/>
            <person name="MacKenzie S."/>
            <person name="Amaro C."/>
        </authorList>
    </citation>
    <scope>NUCLEOTIDE SEQUENCE</scope>
</reference>